<protein>
    <submittedName>
        <fullName evidence="4">GNAT family N-acetyltransferase</fullName>
    </submittedName>
</protein>
<dbReference type="Pfam" id="PF00583">
    <property type="entry name" value="Acetyltransf_1"/>
    <property type="match status" value="1"/>
</dbReference>
<dbReference type="PROSITE" id="PS51186">
    <property type="entry name" value="GNAT"/>
    <property type="match status" value="1"/>
</dbReference>
<reference evidence="5" key="1">
    <citation type="journal article" date="2019" name="Int. J. Syst. Evol. Microbiol.">
        <title>The Global Catalogue of Microorganisms (GCM) 10K type strain sequencing project: providing services to taxonomists for standard genome sequencing and annotation.</title>
        <authorList>
            <consortium name="The Broad Institute Genomics Platform"/>
            <consortium name="The Broad Institute Genome Sequencing Center for Infectious Disease"/>
            <person name="Wu L."/>
            <person name="Ma J."/>
        </authorList>
    </citation>
    <scope>NUCLEOTIDE SEQUENCE [LARGE SCALE GENOMIC DNA]</scope>
    <source>
        <strain evidence="5">CCUG 66188</strain>
    </source>
</reference>
<accession>A0ABW2B2V7</accession>
<dbReference type="InterPro" id="IPR016181">
    <property type="entry name" value="Acyl_CoA_acyltransferase"/>
</dbReference>
<dbReference type="EMBL" id="JBHSWG010000001">
    <property type="protein sequence ID" value="MFC6760010.1"/>
    <property type="molecule type" value="Genomic_DNA"/>
</dbReference>
<dbReference type="Proteomes" id="UP001596353">
    <property type="component" value="Unassembled WGS sequence"/>
</dbReference>
<keyword evidence="5" id="KW-1185">Reference proteome</keyword>
<feature type="domain" description="N-acetyltransferase" evidence="3">
    <location>
        <begin position="40"/>
        <end position="181"/>
    </location>
</feature>
<comment type="caution">
    <text evidence="4">The sequence shown here is derived from an EMBL/GenBank/DDBJ whole genome shotgun (WGS) entry which is preliminary data.</text>
</comment>
<keyword evidence="2" id="KW-0012">Acyltransferase</keyword>
<dbReference type="CDD" id="cd04301">
    <property type="entry name" value="NAT_SF"/>
    <property type="match status" value="1"/>
</dbReference>
<evidence type="ECO:0000313" key="5">
    <source>
        <dbReference type="Proteomes" id="UP001596353"/>
    </source>
</evidence>
<sequence length="185" mass="19824">MKRPNTQAATSCVAESYSIVQATTPADLAAVVALCWDYRATLVANSPKDRDITETFYPVPKYEALMAELPVIHARPKGVILLARSAEGSPVACGMSHPLDAVTSEIKRVFVSPAARGAGLAKAICRALLDQARADGFTRVVLDTSRSLPAAGPLYLALGFKARGPYQPLPEDALPHLLFFEYPLS</sequence>
<dbReference type="PANTHER" id="PTHR43877:SF2">
    <property type="entry name" value="AMINOALKYLPHOSPHONATE N-ACETYLTRANSFERASE-RELATED"/>
    <property type="match status" value="1"/>
</dbReference>
<gene>
    <name evidence="4" type="ORF">ACFQFQ_11735</name>
</gene>
<evidence type="ECO:0000259" key="3">
    <source>
        <dbReference type="PROSITE" id="PS51186"/>
    </source>
</evidence>
<name>A0ABW2B2V7_9RHOB</name>
<evidence type="ECO:0000313" key="4">
    <source>
        <dbReference type="EMBL" id="MFC6760010.1"/>
    </source>
</evidence>
<proteinExistence type="predicted"/>
<dbReference type="SUPFAM" id="SSF55729">
    <property type="entry name" value="Acyl-CoA N-acyltransferases (Nat)"/>
    <property type="match status" value="1"/>
</dbReference>
<dbReference type="InterPro" id="IPR050832">
    <property type="entry name" value="Bact_Acetyltransf"/>
</dbReference>
<dbReference type="Gene3D" id="3.40.630.30">
    <property type="match status" value="1"/>
</dbReference>
<evidence type="ECO:0000256" key="2">
    <source>
        <dbReference type="ARBA" id="ARBA00023315"/>
    </source>
</evidence>
<evidence type="ECO:0000256" key="1">
    <source>
        <dbReference type="ARBA" id="ARBA00022679"/>
    </source>
</evidence>
<organism evidence="4 5">
    <name type="scientific">Sulfitobacter porphyrae</name>
    <dbReference type="NCBI Taxonomy" id="1246864"/>
    <lineage>
        <taxon>Bacteria</taxon>
        <taxon>Pseudomonadati</taxon>
        <taxon>Pseudomonadota</taxon>
        <taxon>Alphaproteobacteria</taxon>
        <taxon>Rhodobacterales</taxon>
        <taxon>Roseobacteraceae</taxon>
        <taxon>Sulfitobacter</taxon>
    </lineage>
</organism>
<dbReference type="PANTHER" id="PTHR43877">
    <property type="entry name" value="AMINOALKYLPHOSPHONATE N-ACETYLTRANSFERASE-RELATED-RELATED"/>
    <property type="match status" value="1"/>
</dbReference>
<dbReference type="InterPro" id="IPR000182">
    <property type="entry name" value="GNAT_dom"/>
</dbReference>
<keyword evidence="1" id="KW-0808">Transferase</keyword>